<dbReference type="PRINTS" id="PR00081">
    <property type="entry name" value="GDHRDH"/>
</dbReference>
<dbReference type="InterPro" id="IPR029069">
    <property type="entry name" value="HotDog_dom_sf"/>
</dbReference>
<evidence type="ECO:0000256" key="6">
    <source>
        <dbReference type="ARBA" id="ARBA00023098"/>
    </source>
</evidence>
<dbReference type="CDD" id="cd05353">
    <property type="entry name" value="hydroxyacyl-CoA-like_DH_SDR_c-like"/>
    <property type="match status" value="1"/>
</dbReference>
<dbReference type="EMBL" id="JACNJD010000086">
    <property type="protein sequence ID" value="MBC8176086.1"/>
    <property type="molecule type" value="Genomic_DNA"/>
</dbReference>
<keyword evidence="6" id="KW-0443">Lipid metabolism</keyword>
<dbReference type="SUPFAM" id="SSF54637">
    <property type="entry name" value="Thioesterase/thiol ester dehydrase-isomerase"/>
    <property type="match status" value="2"/>
</dbReference>
<dbReference type="Proteomes" id="UP000650524">
    <property type="component" value="Unassembled WGS sequence"/>
</dbReference>
<dbReference type="Gene3D" id="3.10.129.10">
    <property type="entry name" value="Hotdog Thioesterase"/>
    <property type="match status" value="2"/>
</dbReference>
<reference evidence="10 11" key="1">
    <citation type="submission" date="2020-08" db="EMBL/GenBank/DDBJ databases">
        <title>Bridging the membrane lipid divide: bacteria of the FCB group superphylum have the potential to synthesize archaeal ether lipids.</title>
        <authorList>
            <person name="Villanueva L."/>
            <person name="Von Meijenfeldt F.A.B."/>
            <person name="Westbye A.B."/>
            <person name="Yadav S."/>
            <person name="Hopmans E.C."/>
            <person name="Dutilh B.E."/>
            <person name="Sinninghe Damste J.S."/>
        </authorList>
    </citation>
    <scope>NUCLEOTIDE SEQUENCE [LARGE SCALE GENOMIC DNA]</scope>
    <source>
        <strain evidence="10">NIOZ-UU27</strain>
    </source>
</reference>
<dbReference type="GO" id="GO:0006635">
    <property type="term" value="P:fatty acid beta-oxidation"/>
    <property type="evidence" value="ECO:0007669"/>
    <property type="project" value="UniProtKB-UniPathway"/>
</dbReference>
<dbReference type="Pfam" id="PF22622">
    <property type="entry name" value="MFE-2_hydrat-2_N"/>
    <property type="match status" value="1"/>
</dbReference>
<sequence length="615" mass="65848">MALNLDAIGKKIGPVSKEYNWKDLVLYALGVGAGFDELEYCYEDQLKVIPSFSIASVFEFLAEVGISSNVDLSGVLHGEQDIIFHNPIPTEGTLSTEGVITHMYDKGKGRGALVVAEADTYHSNGSKLFTNIFTIFGRKDGGFGGDPGPTEAVDFPDRAPDFEEQGTPMSHQPLLYRLSGDIFQLHVDPGFAKASGFEQPIMHGLCTHGFACRAVIKHLFPGEPERMTRFRVRFSRTLYPGIPITTQIWKEKEGRAVFRTLNAENGEVVIDQGIVEWMNAEELERRARLGGINFDGQVAIVTGAGAGLGRAYALELGRLGAKVVVNDLGGARDGTGGGNSAADQVVEEIKSSGGEALANYDSVATAEGGQAIVDSAVEAFGKVDIVINNAGILRDKTLAKMEPENWDAVMDVHLKGAYNVTRPAFVKMRENRYGRIILTTSGAGLYGNFGQTNYSAAKMGLLGFMNTIRIEGDKHNIKVNTIAPVAATRLTEDVLPPELFEKLKPEFVAPLVLYLCSEQCTETGAVYNAGMGYYNRAAVVTGPGAVVGDGKEIPTPEAVAASIGKIKSLEDAEEFPDAMAAFGPMLDAFSPKKKGTASEESGGLTVAGVFENIPG</sequence>
<protein>
    <submittedName>
        <fullName evidence="10">SDR family NAD(P)-dependent oxidoreductase</fullName>
    </submittedName>
</protein>
<feature type="non-terminal residue" evidence="10">
    <location>
        <position position="615"/>
    </location>
</feature>
<evidence type="ECO:0000256" key="3">
    <source>
        <dbReference type="ARBA" id="ARBA00006484"/>
    </source>
</evidence>
<keyword evidence="8" id="KW-0456">Lyase</keyword>
<dbReference type="InterPro" id="IPR057326">
    <property type="entry name" value="KR_dom"/>
</dbReference>
<comment type="pathway">
    <text evidence="2">Lipid metabolism; fatty acid beta-oxidation.</text>
</comment>
<dbReference type="PROSITE" id="PS00061">
    <property type="entry name" value="ADH_SHORT"/>
    <property type="match status" value="1"/>
</dbReference>
<dbReference type="SUPFAM" id="SSF51735">
    <property type="entry name" value="NAD(P)-binding Rossmann-fold domains"/>
    <property type="match status" value="1"/>
</dbReference>
<dbReference type="SMART" id="SM00822">
    <property type="entry name" value="PKS_KR"/>
    <property type="match status" value="1"/>
</dbReference>
<dbReference type="GO" id="GO:0004300">
    <property type="term" value="F:enoyl-CoA hydratase activity"/>
    <property type="evidence" value="ECO:0007669"/>
    <property type="project" value="UniProtKB-ARBA"/>
</dbReference>
<comment type="caution">
    <text evidence="10">The sequence shown here is derived from an EMBL/GenBank/DDBJ whole genome shotgun (WGS) entry which is preliminary data.</text>
</comment>
<evidence type="ECO:0000256" key="2">
    <source>
        <dbReference type="ARBA" id="ARBA00005005"/>
    </source>
</evidence>
<feature type="domain" description="Ketoreductase" evidence="9">
    <location>
        <begin position="297"/>
        <end position="488"/>
    </location>
</feature>
<organism evidence="10 11">
    <name type="scientific">Candidatus Desulfacyla euxinica</name>
    <dbReference type="NCBI Taxonomy" id="2841693"/>
    <lineage>
        <taxon>Bacteria</taxon>
        <taxon>Deltaproteobacteria</taxon>
        <taxon>Candidatus Desulfacyla</taxon>
    </lineage>
</organism>
<accession>A0A8J6MYE6</accession>
<keyword evidence="5" id="KW-0560">Oxidoreductase</keyword>
<comment type="similarity">
    <text evidence="3">Belongs to the short-chain dehydrogenases/reductases (SDR) family.</text>
</comment>
<dbReference type="AlphaFoldDB" id="A0A8J6MYE6"/>
<dbReference type="PANTHER" id="PTHR45024:SF2">
    <property type="entry name" value="SCP2 DOMAIN-CONTAINING PROTEIN"/>
    <property type="match status" value="1"/>
</dbReference>
<dbReference type="InterPro" id="IPR020904">
    <property type="entry name" value="Sc_DH/Rdtase_CS"/>
</dbReference>
<comment type="subcellular location">
    <subcellularLocation>
        <location evidence="1">Peroxisome</location>
    </subcellularLocation>
</comment>
<keyword evidence="4" id="KW-0276">Fatty acid metabolism</keyword>
<evidence type="ECO:0000313" key="10">
    <source>
        <dbReference type="EMBL" id="MBC8176086.1"/>
    </source>
</evidence>
<dbReference type="InterPro" id="IPR054357">
    <property type="entry name" value="MFE-2_N"/>
</dbReference>
<dbReference type="Pfam" id="PF01575">
    <property type="entry name" value="MaoC_dehydratas"/>
    <property type="match status" value="1"/>
</dbReference>
<dbReference type="PANTHER" id="PTHR45024">
    <property type="entry name" value="DEHYDROGENASES, SHORT CHAIN"/>
    <property type="match status" value="1"/>
</dbReference>
<evidence type="ECO:0000256" key="7">
    <source>
        <dbReference type="ARBA" id="ARBA00023140"/>
    </source>
</evidence>
<evidence type="ECO:0000256" key="1">
    <source>
        <dbReference type="ARBA" id="ARBA00004275"/>
    </source>
</evidence>
<gene>
    <name evidence="10" type="ORF">H8E19_01670</name>
</gene>
<dbReference type="InterPro" id="IPR002539">
    <property type="entry name" value="MaoC-like_dom"/>
</dbReference>
<name>A0A8J6MYE6_9DELT</name>
<keyword evidence="7" id="KW-0576">Peroxisome</keyword>
<evidence type="ECO:0000313" key="11">
    <source>
        <dbReference type="Proteomes" id="UP000650524"/>
    </source>
</evidence>
<dbReference type="Pfam" id="PF00106">
    <property type="entry name" value="adh_short"/>
    <property type="match status" value="1"/>
</dbReference>
<evidence type="ECO:0000256" key="4">
    <source>
        <dbReference type="ARBA" id="ARBA00022832"/>
    </source>
</evidence>
<dbReference type="Gene3D" id="3.40.50.720">
    <property type="entry name" value="NAD(P)-binding Rossmann-like Domain"/>
    <property type="match status" value="1"/>
</dbReference>
<evidence type="ECO:0000256" key="5">
    <source>
        <dbReference type="ARBA" id="ARBA00023002"/>
    </source>
</evidence>
<dbReference type="InterPro" id="IPR002347">
    <property type="entry name" value="SDR_fam"/>
</dbReference>
<dbReference type="UniPathway" id="UPA00659"/>
<evidence type="ECO:0000256" key="8">
    <source>
        <dbReference type="ARBA" id="ARBA00023239"/>
    </source>
</evidence>
<dbReference type="GO" id="GO:0016491">
    <property type="term" value="F:oxidoreductase activity"/>
    <property type="evidence" value="ECO:0007669"/>
    <property type="project" value="UniProtKB-KW"/>
</dbReference>
<dbReference type="InterPro" id="IPR051687">
    <property type="entry name" value="Peroxisomal_Beta-Oxidation"/>
</dbReference>
<dbReference type="PRINTS" id="PR00080">
    <property type="entry name" value="SDRFAMILY"/>
</dbReference>
<evidence type="ECO:0000259" key="9">
    <source>
        <dbReference type="SMART" id="SM00822"/>
    </source>
</evidence>
<proteinExistence type="inferred from homology"/>
<dbReference type="InterPro" id="IPR036291">
    <property type="entry name" value="NAD(P)-bd_dom_sf"/>
</dbReference>